<dbReference type="GO" id="GO:0008296">
    <property type="term" value="F:3'-5'-DNA exonuclease activity"/>
    <property type="evidence" value="ECO:0007669"/>
    <property type="project" value="TreeGrafter"/>
</dbReference>
<dbReference type="InterPro" id="IPR050891">
    <property type="entry name" value="TatD-type_Hydrolase"/>
</dbReference>
<dbReference type="OrthoDB" id="6079689at2759"/>
<gene>
    <name evidence="6" type="ORF">PHLGIDRAFT_27648</name>
</gene>
<dbReference type="SUPFAM" id="SSF51556">
    <property type="entry name" value="Metallo-dependent hydrolases"/>
    <property type="match status" value="1"/>
</dbReference>
<dbReference type="Proteomes" id="UP000053257">
    <property type="component" value="Unassembled WGS sequence"/>
</dbReference>
<dbReference type="GO" id="GO:0046872">
    <property type="term" value="F:metal ion binding"/>
    <property type="evidence" value="ECO:0007669"/>
    <property type="project" value="UniProtKB-KW"/>
</dbReference>
<evidence type="ECO:0000313" key="7">
    <source>
        <dbReference type="Proteomes" id="UP000053257"/>
    </source>
</evidence>
<dbReference type="PANTHER" id="PTHR10060">
    <property type="entry name" value="TATD FAMILY DEOXYRIBONUCLEASE"/>
    <property type="match status" value="1"/>
</dbReference>
<evidence type="ECO:0008006" key="8">
    <source>
        <dbReference type="Google" id="ProtNLM"/>
    </source>
</evidence>
<evidence type="ECO:0000256" key="5">
    <source>
        <dbReference type="PIRSR" id="PIRSR005902-1"/>
    </source>
</evidence>
<dbReference type="PIRSF" id="PIRSF005902">
    <property type="entry name" value="DNase_TatD"/>
    <property type="match status" value="1"/>
</dbReference>
<dbReference type="Gene3D" id="3.20.20.140">
    <property type="entry name" value="Metal-dependent hydrolases"/>
    <property type="match status" value="1"/>
</dbReference>
<dbReference type="InterPro" id="IPR001130">
    <property type="entry name" value="TatD-like"/>
</dbReference>
<protein>
    <recommendedName>
        <fullName evidence="8">Mg-dependent DNase</fullName>
    </recommendedName>
</protein>
<evidence type="ECO:0000256" key="4">
    <source>
        <dbReference type="ARBA" id="ARBA00022801"/>
    </source>
</evidence>
<dbReference type="STRING" id="745531.A0A0C3PVV3"/>
<feature type="binding site" evidence="5">
    <location>
        <position position="242"/>
    </location>
    <ligand>
        <name>a divalent metal cation</name>
        <dbReference type="ChEBI" id="CHEBI:60240"/>
        <label>1</label>
    </ligand>
</feature>
<feature type="binding site" evidence="5">
    <location>
        <position position="124"/>
    </location>
    <ligand>
        <name>a divalent metal cation</name>
        <dbReference type="ChEBI" id="CHEBI:60240"/>
        <label>1</label>
    </ligand>
</feature>
<dbReference type="CDD" id="cd01310">
    <property type="entry name" value="TatD_DNAse"/>
    <property type="match status" value="1"/>
</dbReference>
<feature type="binding site" evidence="5">
    <location>
        <position position="161"/>
    </location>
    <ligand>
        <name>a divalent metal cation</name>
        <dbReference type="ChEBI" id="CHEBI:60240"/>
        <label>2</label>
    </ligand>
</feature>
<evidence type="ECO:0000256" key="1">
    <source>
        <dbReference type="ARBA" id="ARBA00009275"/>
    </source>
</evidence>
<keyword evidence="2" id="KW-0540">Nuclease</keyword>
<comment type="similarity">
    <text evidence="1">Belongs to the metallo-dependent hydrolases superfamily. TatD-type hydrolase family.</text>
</comment>
<reference evidence="6 7" key="1">
    <citation type="journal article" date="2014" name="PLoS Genet.">
        <title>Analysis of the Phlebiopsis gigantea genome, transcriptome and secretome provides insight into its pioneer colonization strategies of wood.</title>
        <authorList>
            <person name="Hori C."/>
            <person name="Ishida T."/>
            <person name="Igarashi K."/>
            <person name="Samejima M."/>
            <person name="Suzuki H."/>
            <person name="Master E."/>
            <person name="Ferreira P."/>
            <person name="Ruiz-Duenas F.J."/>
            <person name="Held B."/>
            <person name="Canessa P."/>
            <person name="Larrondo L.F."/>
            <person name="Schmoll M."/>
            <person name="Druzhinina I.S."/>
            <person name="Kubicek C.P."/>
            <person name="Gaskell J.A."/>
            <person name="Kersten P."/>
            <person name="St John F."/>
            <person name="Glasner J."/>
            <person name="Sabat G."/>
            <person name="Splinter BonDurant S."/>
            <person name="Syed K."/>
            <person name="Yadav J."/>
            <person name="Mgbeahuruike A.C."/>
            <person name="Kovalchuk A."/>
            <person name="Asiegbu F.O."/>
            <person name="Lackner G."/>
            <person name="Hoffmeister D."/>
            <person name="Rencoret J."/>
            <person name="Gutierrez A."/>
            <person name="Sun H."/>
            <person name="Lindquist E."/>
            <person name="Barry K."/>
            <person name="Riley R."/>
            <person name="Grigoriev I.V."/>
            <person name="Henrissat B."/>
            <person name="Kues U."/>
            <person name="Berka R.M."/>
            <person name="Martinez A.T."/>
            <person name="Covert S.F."/>
            <person name="Blanchette R.A."/>
            <person name="Cullen D."/>
        </authorList>
    </citation>
    <scope>NUCLEOTIDE SEQUENCE [LARGE SCALE GENOMIC DNA]</scope>
    <source>
        <strain evidence="6 7">11061_1 CR5-6</strain>
    </source>
</reference>
<keyword evidence="4" id="KW-0378">Hydrolase</keyword>
<name>A0A0C3PVV3_PHLG1</name>
<dbReference type="GO" id="GO:0005829">
    <property type="term" value="C:cytosol"/>
    <property type="evidence" value="ECO:0007669"/>
    <property type="project" value="TreeGrafter"/>
</dbReference>
<dbReference type="InterPro" id="IPR032466">
    <property type="entry name" value="Metal_Hydrolase"/>
</dbReference>
<dbReference type="PANTHER" id="PTHR10060:SF15">
    <property type="entry name" value="DEOXYRIBONUCLEASE TATDN1"/>
    <property type="match status" value="1"/>
</dbReference>
<dbReference type="EMBL" id="KN840442">
    <property type="protein sequence ID" value="KIP12053.1"/>
    <property type="molecule type" value="Genomic_DNA"/>
</dbReference>
<organism evidence="6 7">
    <name type="scientific">Phlebiopsis gigantea (strain 11061_1 CR5-6)</name>
    <name type="common">White-rot fungus</name>
    <name type="synonym">Peniophora gigantea</name>
    <dbReference type="NCBI Taxonomy" id="745531"/>
    <lineage>
        <taxon>Eukaryota</taxon>
        <taxon>Fungi</taxon>
        <taxon>Dikarya</taxon>
        <taxon>Basidiomycota</taxon>
        <taxon>Agaricomycotina</taxon>
        <taxon>Agaricomycetes</taxon>
        <taxon>Polyporales</taxon>
        <taxon>Phanerochaetaceae</taxon>
        <taxon>Phlebiopsis</taxon>
    </lineage>
</organism>
<dbReference type="Pfam" id="PF01026">
    <property type="entry name" value="TatD_DNase"/>
    <property type="match status" value="1"/>
</dbReference>
<feature type="binding site" evidence="5">
    <location>
        <position position="194"/>
    </location>
    <ligand>
        <name>a divalent metal cation</name>
        <dbReference type="ChEBI" id="CHEBI:60240"/>
        <label>2</label>
    </ligand>
</feature>
<dbReference type="HOGENOM" id="CLU_031506_1_0_1"/>
<keyword evidence="7" id="KW-1185">Reference proteome</keyword>
<sequence length="331" mass="36162">MSAVAKATAQAAASHRFIVNLTDAVFRGYHHGRKKHDDDFEAMLERSRAAGVKSMIITGGSLHESREALELAKQHGLYATVGCHPTRSGQFEGFSGGPDAYLEELNKLIEENLKGKGRVVAVGECGLDYDRTHFATPEVQQKYFRVQLSLAKRWRLPLFLHSRAAHTDFVKILREEGFGEDGGRSVGANGGVVHSFTGSIEEAAELIQMGFHVGLNGCSLKTAANLDTAISIPVEKLMLETDAPWCSMTSTQASKKHLSSLPASLDALYFPQATKPEAFVYGKPVKGRNEPCVIGGVGWVVSQVQGVSFETLTEQVWKNTVDLFKLDELQQ</sequence>
<evidence type="ECO:0000256" key="3">
    <source>
        <dbReference type="ARBA" id="ARBA00022723"/>
    </source>
</evidence>
<accession>A0A0C3PVV3</accession>
<evidence type="ECO:0000313" key="6">
    <source>
        <dbReference type="EMBL" id="KIP12053.1"/>
    </source>
</evidence>
<dbReference type="AlphaFoldDB" id="A0A0C3PVV3"/>
<proteinExistence type="inferred from homology"/>
<evidence type="ECO:0000256" key="2">
    <source>
        <dbReference type="ARBA" id="ARBA00022722"/>
    </source>
</evidence>
<keyword evidence="3 5" id="KW-0479">Metal-binding</keyword>